<keyword evidence="2" id="KW-0812">Transmembrane</keyword>
<reference evidence="3 4" key="1">
    <citation type="submission" date="2019-07" db="EMBL/GenBank/DDBJ databases">
        <title>Draft genome assembly of a fouling barnacle, Amphibalanus amphitrite (Darwin, 1854): The first reference genome for Thecostraca.</title>
        <authorList>
            <person name="Kim W."/>
        </authorList>
    </citation>
    <scope>NUCLEOTIDE SEQUENCE [LARGE SCALE GENOMIC DNA]</scope>
    <source>
        <strain evidence="3">SNU_AA5</strain>
        <tissue evidence="3">Soma without cirri and trophi</tissue>
    </source>
</reference>
<feature type="region of interest" description="Disordered" evidence="1">
    <location>
        <begin position="1"/>
        <end position="84"/>
    </location>
</feature>
<feature type="compositionally biased region" description="Basic and acidic residues" evidence="1">
    <location>
        <begin position="477"/>
        <end position="492"/>
    </location>
</feature>
<organism evidence="3 4">
    <name type="scientific">Amphibalanus amphitrite</name>
    <name type="common">Striped barnacle</name>
    <name type="synonym">Balanus amphitrite</name>
    <dbReference type="NCBI Taxonomy" id="1232801"/>
    <lineage>
        <taxon>Eukaryota</taxon>
        <taxon>Metazoa</taxon>
        <taxon>Ecdysozoa</taxon>
        <taxon>Arthropoda</taxon>
        <taxon>Crustacea</taxon>
        <taxon>Multicrustacea</taxon>
        <taxon>Cirripedia</taxon>
        <taxon>Thoracica</taxon>
        <taxon>Thoracicalcarea</taxon>
        <taxon>Balanomorpha</taxon>
        <taxon>Balanoidea</taxon>
        <taxon>Balanidae</taxon>
        <taxon>Amphibalaninae</taxon>
        <taxon>Amphibalanus</taxon>
    </lineage>
</organism>
<keyword evidence="2" id="KW-0472">Membrane</keyword>
<dbReference type="Gene3D" id="1.10.287.70">
    <property type="match status" value="1"/>
</dbReference>
<feature type="compositionally biased region" description="Basic and acidic residues" evidence="1">
    <location>
        <begin position="576"/>
        <end position="587"/>
    </location>
</feature>
<feature type="transmembrane region" description="Helical" evidence="2">
    <location>
        <begin position="283"/>
        <end position="304"/>
    </location>
</feature>
<evidence type="ECO:0000313" key="3">
    <source>
        <dbReference type="EMBL" id="KAF0308630.1"/>
    </source>
</evidence>
<comment type="caution">
    <text evidence="3">The sequence shown here is derived from an EMBL/GenBank/DDBJ whole genome shotgun (WGS) entry which is preliminary data.</text>
</comment>
<keyword evidence="4" id="KW-1185">Reference proteome</keyword>
<evidence type="ECO:0000313" key="4">
    <source>
        <dbReference type="Proteomes" id="UP000440578"/>
    </source>
</evidence>
<keyword evidence="2" id="KW-1133">Transmembrane helix</keyword>
<name>A0A6A4WY69_AMPAM</name>
<feature type="compositionally biased region" description="Basic and acidic residues" evidence="1">
    <location>
        <begin position="25"/>
        <end position="35"/>
    </location>
</feature>
<feature type="transmembrane region" description="Helical" evidence="2">
    <location>
        <begin position="398"/>
        <end position="425"/>
    </location>
</feature>
<protein>
    <recommendedName>
        <fullName evidence="5">Potassium channel domain-containing protein</fullName>
    </recommendedName>
</protein>
<proteinExistence type="predicted"/>
<accession>A0A6A4WY69</accession>
<dbReference type="Proteomes" id="UP000440578">
    <property type="component" value="Unassembled WGS sequence"/>
</dbReference>
<feature type="compositionally biased region" description="Polar residues" evidence="1">
    <location>
        <begin position="541"/>
        <end position="550"/>
    </location>
</feature>
<sequence>MAGSAENRVTASSESGPLAPLTREMSSDSVDKSSRTVDGSPSGRAAPPRLENGLGDTAPVPPARRRDLSAAVTHGAEPRAELATSETLRRRLEALDEELRHGFVVPAVVPPLLLGSAAATPASSRATTPRQVGRSASGRAARRVHFASEEPRQAGTTRRRRKALDEVEGQVPSSGGGRPDGRADPELGREQRLGHRVGSGSVRPDPELGQQLRLGPRAGSGVSRELLSAAEQRLAVTAAPPRRAVSRAVQTLGREPRFTWFPSVRGLRGGRASRLRRAVLRSWLCQLAALACWLLAAAALLLLAEAPAQRRARRQLGVRRAELVVELATELRQVVPHQAVWRHKIAHYMGRLEQAVLAASEAGLPDGGGDWTYGAALYTVTAASVSLGPGWPAARSPLGAAVLAVTVAVALPLAVSLAATLVYLLRRHLARWAAAGRCCRRRPPGAQVHPLPPAVYTVPAHNGHPPTANGVPRTGQGHRDTANQNGRADRGKKTPRQRPMEAELPQNGPLVLQGEAEDHGPPPSLGTSSAPENGPVVLQPVRSTSATRSSAPDYHERDENGSAIGSTSLQKGPPQPEERPYPADRDAGRGSCLPAAAALALYVACGALVLGVCRRLDAGSALLTAVLAVTGGQVPVLAGPAAAAALLYAVGGMVITATLCVRVLAAVRAAAVEGP</sequence>
<dbReference type="AlphaFoldDB" id="A0A6A4WY69"/>
<evidence type="ECO:0008006" key="5">
    <source>
        <dbReference type="Google" id="ProtNLM"/>
    </source>
</evidence>
<feature type="compositionally biased region" description="Basic and acidic residues" evidence="1">
    <location>
        <begin position="179"/>
        <end position="193"/>
    </location>
</feature>
<feature type="transmembrane region" description="Helical" evidence="2">
    <location>
        <begin position="592"/>
        <end position="612"/>
    </location>
</feature>
<feature type="region of interest" description="Disordered" evidence="1">
    <location>
        <begin position="441"/>
        <end position="587"/>
    </location>
</feature>
<dbReference type="EMBL" id="VIIS01000476">
    <property type="protein sequence ID" value="KAF0308630.1"/>
    <property type="molecule type" value="Genomic_DNA"/>
</dbReference>
<gene>
    <name evidence="3" type="ORF">FJT64_020169</name>
</gene>
<feature type="transmembrane region" description="Helical" evidence="2">
    <location>
        <begin position="645"/>
        <end position="665"/>
    </location>
</feature>
<feature type="region of interest" description="Disordered" evidence="1">
    <location>
        <begin position="119"/>
        <end position="216"/>
    </location>
</feature>
<evidence type="ECO:0000256" key="2">
    <source>
        <dbReference type="SAM" id="Phobius"/>
    </source>
</evidence>
<evidence type="ECO:0000256" key="1">
    <source>
        <dbReference type="SAM" id="MobiDB-lite"/>
    </source>
</evidence>
<feature type="compositionally biased region" description="Low complexity" evidence="1">
    <location>
        <begin position="119"/>
        <end position="139"/>
    </location>
</feature>